<dbReference type="GO" id="GO:0071004">
    <property type="term" value="C:U2-type prespliceosome"/>
    <property type="evidence" value="ECO:0007669"/>
    <property type="project" value="TreeGrafter"/>
</dbReference>
<keyword evidence="5" id="KW-0539">Nucleus</keyword>
<dbReference type="PANTHER" id="PTHR17204:SF26">
    <property type="entry name" value="PRE-MRNA-PROCESSING FACTOR 39-2"/>
    <property type="match status" value="1"/>
</dbReference>
<dbReference type="GO" id="GO:0005685">
    <property type="term" value="C:U1 snRNP"/>
    <property type="evidence" value="ECO:0007669"/>
    <property type="project" value="TreeGrafter"/>
</dbReference>
<evidence type="ECO:0000256" key="5">
    <source>
        <dbReference type="ARBA" id="ARBA00023242"/>
    </source>
</evidence>
<dbReference type="Gene3D" id="1.25.40.10">
    <property type="entry name" value="Tetratricopeptide repeat domain"/>
    <property type="match status" value="2"/>
</dbReference>
<keyword evidence="3" id="KW-0677">Repeat</keyword>
<dbReference type="Pfam" id="PF23240">
    <property type="entry name" value="HAT_PRP39_N"/>
    <property type="match status" value="1"/>
</dbReference>
<dbReference type="FunFam" id="1.25.40.10:FF:000064">
    <property type="entry name" value="Putative pre-mrna-processing factor 39"/>
    <property type="match status" value="1"/>
</dbReference>
<feature type="region of interest" description="Disordered" evidence="7">
    <location>
        <begin position="762"/>
        <end position="832"/>
    </location>
</feature>
<evidence type="ECO:0000256" key="7">
    <source>
        <dbReference type="SAM" id="MobiDB-lite"/>
    </source>
</evidence>
<dbReference type="InterPro" id="IPR011990">
    <property type="entry name" value="TPR-like_helical_dom_sf"/>
</dbReference>
<feature type="compositionally biased region" description="Polar residues" evidence="7">
    <location>
        <begin position="635"/>
        <end position="672"/>
    </location>
</feature>
<dbReference type="Pfam" id="PF23241">
    <property type="entry name" value="HAT_PRP39_C"/>
    <property type="match status" value="1"/>
</dbReference>
<feature type="region of interest" description="Disordered" evidence="7">
    <location>
        <begin position="978"/>
        <end position="1034"/>
    </location>
</feature>
<evidence type="ECO:0000256" key="1">
    <source>
        <dbReference type="ARBA" id="ARBA00004123"/>
    </source>
</evidence>
<dbReference type="RefSeq" id="XP_015958084.1">
    <property type="nucleotide sequence ID" value="XM_016102598.3"/>
</dbReference>
<evidence type="ECO:0000256" key="2">
    <source>
        <dbReference type="ARBA" id="ARBA00022664"/>
    </source>
</evidence>
<accession>A0A6P4CVP1</accession>
<reference evidence="8" key="1">
    <citation type="journal article" date="2016" name="Nat. Genet.">
        <title>The genome sequences of Arachis duranensis and Arachis ipaensis, the diploid ancestors of cultivated peanut.</title>
        <authorList>
            <person name="Bertioli D.J."/>
            <person name="Cannon S.B."/>
            <person name="Froenicke L."/>
            <person name="Huang G."/>
            <person name="Farmer A.D."/>
            <person name="Cannon E.K."/>
            <person name="Liu X."/>
            <person name="Gao D."/>
            <person name="Clevenger J."/>
            <person name="Dash S."/>
            <person name="Ren L."/>
            <person name="Moretzsohn M.C."/>
            <person name="Shirasawa K."/>
            <person name="Huang W."/>
            <person name="Vidigal B."/>
            <person name="Abernathy B."/>
            <person name="Chu Y."/>
            <person name="Niederhuth C.E."/>
            <person name="Umale P."/>
            <person name="Araujo A.C."/>
            <person name="Kozik A."/>
            <person name="Kim K.D."/>
            <person name="Burow M.D."/>
            <person name="Varshney R.K."/>
            <person name="Wang X."/>
            <person name="Zhang X."/>
            <person name="Barkley N."/>
            <person name="Guimaraes P.M."/>
            <person name="Isobe S."/>
            <person name="Guo B."/>
            <person name="Liao B."/>
            <person name="Stalker H.T."/>
            <person name="Schmitz R.J."/>
            <person name="Scheffler B.E."/>
            <person name="Leal-Bertioli S.C."/>
            <person name="Xun X."/>
            <person name="Jackson S.A."/>
            <person name="Michelmore R."/>
            <person name="Ozias-Akins P."/>
        </authorList>
    </citation>
    <scope>NUCLEOTIDE SEQUENCE [LARGE SCALE GENOMIC DNA]</scope>
    <source>
        <strain evidence="8">cv. V14167</strain>
    </source>
</reference>
<feature type="compositionally biased region" description="Polar residues" evidence="7">
    <location>
        <begin position="818"/>
        <end position="832"/>
    </location>
</feature>
<dbReference type="GO" id="GO:0000395">
    <property type="term" value="P:mRNA 5'-splice site recognition"/>
    <property type="evidence" value="ECO:0007669"/>
    <property type="project" value="TreeGrafter"/>
</dbReference>
<dbReference type="GeneID" id="107482193"/>
<feature type="compositionally biased region" description="Basic residues" evidence="7">
    <location>
        <begin position="780"/>
        <end position="800"/>
    </location>
</feature>
<dbReference type="InterPro" id="IPR003107">
    <property type="entry name" value="HAT"/>
</dbReference>
<keyword evidence="4" id="KW-0508">mRNA splicing</keyword>
<sequence length="1034" mass="118221">MAATLTDSTRCFDALKLREFISEGSLDFEQWTSLISDVEKIYPDDMEKICLTYENFLSNFPLCFGYWRKYAAHMARLSTADKVLEVFEKAVLAATYSVGMWVDYCSFSMSAFEDPSDVRRLFKRAVSFVGKDYLCHTLWDKYIQFEFSQQQWVSLAHIYIQTLEFPTKKLHQYYDSFKKLLNLLEGGVASLDSSPKELQSEPSFDGEIPVDCKHDKIYCVIKDMMDSSAGLTRSIALKKYRIIGEQFYQRAHDLDLKISLFEANIQRNYFHVWPLDDSQLQNWHDYLDFIELQEDFDWAVKLYERCLIVCANYPEYWMRYVEFMETRGGREIANYSLDRATEIYLKSVPEIHFFNARFKEQIGDVLAARAAYIQQTGKESDSDFVQNVISRANMEKRLGNMESACGIYKEAIEMAVAEENLQHALPNLYVHFSHLKYMSSNNMDAARDILIDGIKNLPQNKQLLEELLKFSMVHGGSISMAVIDTIIAEAISPRPDGSQGLGVEDAEDISNLYLKLVDYCGTIHDLRKAWNRHIKLFRASSRADTHQQSTKCRRSLNLIQDRSKETSIDICNQLYKDSSSDLHASLHSQVEKMSPQKYPFPDSKEPRNNYPENILSADLVEVKEEPAKVPKHSKPNSYESDVSSETLLHQTASGNQRSQALQSSPKVDNYSQGKCELGHEELKPLSQKSMSPNSRERIHDSGPMVSQEEDYTAGVVVDGRTGHRGNLVSTQDSESAQTCIEVDDGSYSASWQGHRARRPLLPPRLLRNHGGNLHQMKNAGKFRKGPKNGNRGHMHRKHFQRQQPTPQQIHPAEGGAQLPSQPGYSSQSVLQVQHCSRAQNQFKSTVAPADFTAAYSWPLQNSSSQSQPPANAPSQILHAMQGNGQYGYMQNSQEYNQMWQYYYYQQQQQLQLQQHYLQSQQPPFQQEQSQQQQSQLGHLQPQQLQQLQSQLQQQVLQQQQNFQQQQQDHHPVYIQQLQPSRQSQSSSNPVAEQGLAMVTAQSQDHESTQSPQACKPGVVSSPVPLNSEEKSTPE</sequence>
<dbReference type="AlphaFoldDB" id="A0A6P4CVP1"/>
<reference evidence="9" key="2">
    <citation type="submission" date="2025-08" db="UniProtKB">
        <authorList>
            <consortium name="RefSeq"/>
        </authorList>
    </citation>
    <scope>IDENTIFICATION</scope>
    <source>
        <tissue evidence="9">Whole plant</tissue>
    </source>
</reference>
<comment type="similarity">
    <text evidence="6">Belongs to the PRP39 family.</text>
</comment>
<dbReference type="GO" id="GO:0030627">
    <property type="term" value="F:pre-mRNA 5'-splice site binding"/>
    <property type="evidence" value="ECO:0007669"/>
    <property type="project" value="TreeGrafter"/>
</dbReference>
<dbReference type="PANTHER" id="PTHR17204">
    <property type="entry name" value="PRE-MRNA PROCESSING PROTEIN PRP39-RELATED"/>
    <property type="match status" value="1"/>
</dbReference>
<organism evidence="8 9">
    <name type="scientific">Arachis duranensis</name>
    <name type="common">Wild peanut</name>
    <dbReference type="NCBI Taxonomy" id="130453"/>
    <lineage>
        <taxon>Eukaryota</taxon>
        <taxon>Viridiplantae</taxon>
        <taxon>Streptophyta</taxon>
        <taxon>Embryophyta</taxon>
        <taxon>Tracheophyta</taxon>
        <taxon>Spermatophyta</taxon>
        <taxon>Magnoliopsida</taxon>
        <taxon>eudicotyledons</taxon>
        <taxon>Gunneridae</taxon>
        <taxon>Pentapetalae</taxon>
        <taxon>rosids</taxon>
        <taxon>fabids</taxon>
        <taxon>Fabales</taxon>
        <taxon>Fabaceae</taxon>
        <taxon>Papilionoideae</taxon>
        <taxon>50 kb inversion clade</taxon>
        <taxon>dalbergioids sensu lato</taxon>
        <taxon>Dalbergieae</taxon>
        <taxon>Pterocarpus clade</taxon>
        <taxon>Arachis</taxon>
    </lineage>
</organism>
<dbReference type="SMART" id="SM00386">
    <property type="entry name" value="HAT"/>
    <property type="match status" value="6"/>
</dbReference>
<keyword evidence="8" id="KW-1185">Reference proteome</keyword>
<name>A0A6P4CVP1_ARADU</name>
<proteinExistence type="inferred from homology"/>
<feature type="region of interest" description="Disordered" evidence="7">
    <location>
        <begin position="624"/>
        <end position="708"/>
    </location>
</feature>
<dbReference type="Proteomes" id="UP000515211">
    <property type="component" value="Chromosome 3"/>
</dbReference>
<dbReference type="SUPFAM" id="SSF48452">
    <property type="entry name" value="TPR-like"/>
    <property type="match status" value="1"/>
</dbReference>
<evidence type="ECO:0000256" key="6">
    <source>
        <dbReference type="ARBA" id="ARBA00038019"/>
    </source>
</evidence>
<protein>
    <submittedName>
        <fullName evidence="9">Pre-mRNA-processing factor 39-2 isoform X1</fullName>
    </submittedName>
</protein>
<dbReference type="FunFam" id="1.25.40.10:FF:000159">
    <property type="entry name" value="Tetratricopeptide repeat (TPR)-like superfamily protein"/>
    <property type="match status" value="1"/>
</dbReference>
<evidence type="ECO:0000313" key="9">
    <source>
        <dbReference type="RefSeq" id="XP_015958084.1"/>
    </source>
</evidence>
<keyword evidence="2" id="KW-0507">mRNA processing</keyword>
<feature type="compositionally biased region" description="Low complexity" evidence="7">
    <location>
        <begin position="978"/>
        <end position="987"/>
    </location>
</feature>
<dbReference type="GO" id="GO:0000243">
    <property type="term" value="C:commitment complex"/>
    <property type="evidence" value="ECO:0007669"/>
    <property type="project" value="TreeGrafter"/>
</dbReference>
<evidence type="ECO:0000256" key="4">
    <source>
        <dbReference type="ARBA" id="ARBA00023187"/>
    </source>
</evidence>
<feature type="region of interest" description="Disordered" evidence="7">
    <location>
        <begin position="588"/>
        <end position="610"/>
    </location>
</feature>
<comment type="subcellular location">
    <subcellularLocation>
        <location evidence="1">Nucleus</location>
    </subcellularLocation>
</comment>
<dbReference type="OrthoDB" id="10265668at2759"/>
<dbReference type="KEGG" id="adu:107482193"/>
<evidence type="ECO:0000313" key="8">
    <source>
        <dbReference type="Proteomes" id="UP000515211"/>
    </source>
</evidence>
<gene>
    <name evidence="9" type="primary">LOC107482193</name>
</gene>
<evidence type="ECO:0000256" key="3">
    <source>
        <dbReference type="ARBA" id="ARBA00022737"/>
    </source>
</evidence>
<dbReference type="InterPro" id="IPR059164">
    <property type="entry name" value="HAT_PRP39_C"/>
</dbReference>